<dbReference type="GO" id="GO:0003677">
    <property type="term" value="F:DNA binding"/>
    <property type="evidence" value="ECO:0007669"/>
    <property type="project" value="TreeGrafter"/>
</dbReference>
<dbReference type="Pfam" id="PF03184">
    <property type="entry name" value="DDE_1"/>
    <property type="match status" value="1"/>
</dbReference>
<reference evidence="3" key="1">
    <citation type="submission" date="2021-02" db="EMBL/GenBank/DDBJ databases">
        <authorList>
            <person name="Nowell W R."/>
        </authorList>
    </citation>
    <scope>NUCLEOTIDE SEQUENCE</scope>
</reference>
<feature type="compositionally biased region" description="Polar residues" evidence="1">
    <location>
        <begin position="499"/>
        <end position="510"/>
    </location>
</feature>
<dbReference type="InterPro" id="IPR009057">
    <property type="entry name" value="Homeodomain-like_sf"/>
</dbReference>
<dbReference type="Proteomes" id="UP000663829">
    <property type="component" value="Unassembled WGS sequence"/>
</dbReference>
<dbReference type="InterPro" id="IPR036397">
    <property type="entry name" value="RNaseH_sf"/>
</dbReference>
<dbReference type="PANTHER" id="PTHR19303">
    <property type="entry name" value="TRANSPOSON"/>
    <property type="match status" value="1"/>
</dbReference>
<dbReference type="GO" id="GO:0005634">
    <property type="term" value="C:nucleus"/>
    <property type="evidence" value="ECO:0007669"/>
    <property type="project" value="TreeGrafter"/>
</dbReference>
<dbReference type="EMBL" id="CAJNOQ010015367">
    <property type="protein sequence ID" value="CAF1360215.1"/>
    <property type="molecule type" value="Genomic_DNA"/>
</dbReference>
<dbReference type="InterPro" id="IPR004875">
    <property type="entry name" value="DDE_SF_endonuclease_dom"/>
</dbReference>
<keyword evidence="5" id="KW-1185">Reference proteome</keyword>
<evidence type="ECO:0000313" key="3">
    <source>
        <dbReference type="EMBL" id="CAF1360215.1"/>
    </source>
</evidence>
<evidence type="ECO:0000259" key="2">
    <source>
        <dbReference type="Pfam" id="PF03184"/>
    </source>
</evidence>
<feature type="region of interest" description="Disordered" evidence="1">
    <location>
        <begin position="482"/>
        <end position="516"/>
    </location>
</feature>
<sequence length="516" mass="58398">MPRSYVKKNNRQHYSNDDLRQALNSINDGKSIRQVAADSHIPLSTLQRHASGDVLQFGSGRSTHFTIEEEKHLANALTVLHVKEWGEPLTIEEFLKLVAIYTKHIKRPDMFKDGTPSRDWYYGFMTRQCDLKLKTPQPLEKARVDISQSTITKWCALIESIFEKCNLMDKPSQIFNCDETGFSDKSSAKKVLVRKNKRFTYQVQYGSGKAHITTLFCISTSGQILPPYIDAGYNCSRNGWMEEEIFFKWFMEICIPYIKDIARPLLLILDGHSSHRSVRLVEAAIEHQVILFALPLHTTHILQPLDVVVFKPVKEKWKQILSLNENSGKPVNKDNFPGLLAQLFEKGVIKKSNIVLASSKSTYLFTKIPSANTSLWDHDEAHDDDGVQDLISPINTSVWDHEFDIPLDLSRPTKSTIKILPSSSALPLLLPLSPPMSPATAIRNSLRSMRPPAIEQPPSKQVVLDRQAGQLLTGEQALEQLKAKEERKATEKSTKSKRAITSTKRCSSTKAKIKKK</sequence>
<comment type="caution">
    <text evidence="3">The sequence shown here is derived from an EMBL/GenBank/DDBJ whole genome shotgun (WGS) entry which is preliminary data.</text>
</comment>
<dbReference type="Proteomes" id="UP000681722">
    <property type="component" value="Unassembled WGS sequence"/>
</dbReference>
<evidence type="ECO:0000256" key="1">
    <source>
        <dbReference type="SAM" id="MobiDB-lite"/>
    </source>
</evidence>
<dbReference type="AlphaFoldDB" id="A0A815I3D6"/>
<dbReference type="Gene3D" id="3.30.420.10">
    <property type="entry name" value="Ribonuclease H-like superfamily/Ribonuclease H"/>
    <property type="match status" value="1"/>
</dbReference>
<dbReference type="SUPFAM" id="SSF46689">
    <property type="entry name" value="Homeodomain-like"/>
    <property type="match status" value="1"/>
</dbReference>
<protein>
    <recommendedName>
        <fullName evidence="2">DDE-1 domain-containing protein</fullName>
    </recommendedName>
</protein>
<accession>A0A815I3D6</accession>
<feature type="compositionally biased region" description="Basic and acidic residues" evidence="1">
    <location>
        <begin position="482"/>
        <end position="494"/>
    </location>
</feature>
<feature type="domain" description="DDE-1" evidence="2">
    <location>
        <begin position="226"/>
        <end position="322"/>
    </location>
</feature>
<name>A0A815I3D6_9BILA</name>
<dbReference type="OrthoDB" id="10043687at2759"/>
<organism evidence="3 5">
    <name type="scientific">Didymodactylos carnosus</name>
    <dbReference type="NCBI Taxonomy" id="1234261"/>
    <lineage>
        <taxon>Eukaryota</taxon>
        <taxon>Metazoa</taxon>
        <taxon>Spiralia</taxon>
        <taxon>Gnathifera</taxon>
        <taxon>Rotifera</taxon>
        <taxon>Eurotatoria</taxon>
        <taxon>Bdelloidea</taxon>
        <taxon>Philodinida</taxon>
        <taxon>Philodinidae</taxon>
        <taxon>Didymodactylos</taxon>
    </lineage>
</organism>
<gene>
    <name evidence="3" type="ORF">GPM918_LOCUS31340</name>
    <name evidence="4" type="ORF">SRO942_LOCUS31978</name>
</gene>
<dbReference type="PANTHER" id="PTHR19303:SF74">
    <property type="entry name" value="POGO TRANSPOSABLE ELEMENT WITH KRAB DOMAIN"/>
    <property type="match status" value="1"/>
</dbReference>
<proteinExistence type="predicted"/>
<dbReference type="InterPro" id="IPR050863">
    <property type="entry name" value="CenT-Element_Derived"/>
</dbReference>
<dbReference type="EMBL" id="CAJOBC010069499">
    <property type="protein sequence ID" value="CAF4237645.1"/>
    <property type="molecule type" value="Genomic_DNA"/>
</dbReference>
<evidence type="ECO:0000313" key="4">
    <source>
        <dbReference type="EMBL" id="CAF4237645.1"/>
    </source>
</evidence>
<evidence type="ECO:0000313" key="5">
    <source>
        <dbReference type="Proteomes" id="UP000663829"/>
    </source>
</evidence>